<dbReference type="RefSeq" id="WP_003078885.1">
    <property type="nucleotide sequence ID" value="NZ_BBJZ01000018.1"/>
</dbReference>
<dbReference type="GO" id="GO:0006508">
    <property type="term" value="P:proteolysis"/>
    <property type="evidence" value="ECO:0007669"/>
    <property type="project" value="UniProtKB-KW"/>
</dbReference>
<dbReference type="Proteomes" id="UP000255070">
    <property type="component" value="Unassembled WGS sequence"/>
</dbReference>
<dbReference type="Pfam" id="PF04586">
    <property type="entry name" value="Peptidase_S78"/>
    <property type="match status" value="1"/>
</dbReference>
<dbReference type="InterPro" id="IPR006433">
    <property type="entry name" value="Prohead_protease"/>
</dbReference>
<proteinExistence type="predicted"/>
<protein>
    <submittedName>
        <fullName evidence="5">Phage prohead protease, HK97 family</fullName>
    </submittedName>
</protein>
<keyword evidence="2 5" id="KW-0645">Protease</keyword>
<sequence length="209" mass="22784">MDRITAPIEIKEAKADGSFTGYAAVFNNVDLGRDVILPGAFTNVKTTRDGQVRIAMHHNLNQLAGKAKFEQDDYGLFVEGQLALGVGYVRDAYELMKAGVLDGLSVGFDIPYGGSSWEDRDGDYVRIIKEAELWEFSLVPFGMNPAALVDSVKSIRDFEAQLRGLGYSQREAKALAAGGFKSLGHRDGGPDSETLADEIKALTQAFTWN</sequence>
<evidence type="ECO:0000256" key="2">
    <source>
        <dbReference type="ARBA" id="ARBA00022670"/>
    </source>
</evidence>
<evidence type="ECO:0000313" key="5">
    <source>
        <dbReference type="EMBL" id="SUY79017.1"/>
    </source>
</evidence>
<reference evidence="5 6" key="1">
    <citation type="submission" date="2018-06" db="EMBL/GenBank/DDBJ databases">
        <authorList>
            <consortium name="Pathogen Informatics"/>
            <person name="Doyle S."/>
        </authorList>
    </citation>
    <scope>NUCLEOTIDE SEQUENCE [LARGE SCALE GENOMIC DNA]</scope>
    <source>
        <strain evidence="5 6">NCTC10698</strain>
    </source>
</reference>
<dbReference type="NCBIfam" id="TIGR01543">
    <property type="entry name" value="proheadase_HK97"/>
    <property type="match status" value="1"/>
</dbReference>
<dbReference type="EMBL" id="UFXL01000001">
    <property type="protein sequence ID" value="SUY79017.1"/>
    <property type="molecule type" value="Genomic_DNA"/>
</dbReference>
<dbReference type="InterPro" id="IPR054613">
    <property type="entry name" value="Peptidase_S78_dom"/>
</dbReference>
<evidence type="ECO:0000256" key="3">
    <source>
        <dbReference type="ARBA" id="ARBA00022801"/>
    </source>
</evidence>
<dbReference type="GeneID" id="63997948"/>
<dbReference type="GO" id="GO:0008233">
    <property type="term" value="F:peptidase activity"/>
    <property type="evidence" value="ECO:0007669"/>
    <property type="project" value="UniProtKB-KW"/>
</dbReference>
<evidence type="ECO:0000259" key="4">
    <source>
        <dbReference type="Pfam" id="PF04586"/>
    </source>
</evidence>
<evidence type="ECO:0000313" key="6">
    <source>
        <dbReference type="Proteomes" id="UP000255070"/>
    </source>
</evidence>
<keyword evidence="1" id="KW-1188">Viral release from host cell</keyword>
<keyword evidence="3" id="KW-0378">Hydrolase</keyword>
<keyword evidence="6" id="KW-1185">Reference proteome</keyword>
<accession>A0A8B4S5B1</accession>
<evidence type="ECO:0000256" key="1">
    <source>
        <dbReference type="ARBA" id="ARBA00022612"/>
    </source>
</evidence>
<comment type="caution">
    <text evidence="5">The sequence shown here is derived from an EMBL/GenBank/DDBJ whole genome shotgun (WGS) entry which is preliminary data.</text>
</comment>
<dbReference type="AlphaFoldDB" id="A0A8B4S5B1"/>
<name>A0A8B4S5B1_COMTE</name>
<feature type="domain" description="Prohead serine protease" evidence="4">
    <location>
        <begin position="9"/>
        <end position="155"/>
    </location>
</feature>
<gene>
    <name evidence="5" type="ORF">NCTC10698_03947</name>
</gene>
<organism evidence="5 6">
    <name type="scientific">Comamonas testosteroni</name>
    <name type="common">Pseudomonas testosteroni</name>
    <dbReference type="NCBI Taxonomy" id="285"/>
    <lineage>
        <taxon>Bacteria</taxon>
        <taxon>Pseudomonadati</taxon>
        <taxon>Pseudomonadota</taxon>
        <taxon>Betaproteobacteria</taxon>
        <taxon>Burkholderiales</taxon>
        <taxon>Comamonadaceae</taxon>
        <taxon>Comamonas</taxon>
    </lineage>
</organism>